<dbReference type="EMBL" id="ML993601">
    <property type="protein sequence ID" value="KAF2165262.1"/>
    <property type="molecule type" value="Genomic_DNA"/>
</dbReference>
<sequence>MAMIGASERPNASQTFKNAVRTKVMYVNWQQLLTVSRSTRDDSGFRDRRFRYVEYYGYKPAKAEQNDPDGKSPRPWPGEELLRSRHALADSRATNRISKARPQANLHDSKADSQRNRQNSPAQKQSSDASPGSRAQPAQNSSAASAQQQQTPTVAASQQQNNTVVPAPRNENGTTNGAGNTQPAAATTATTQSSNDTDPDDNGVVYEDYGFF</sequence>
<feature type="compositionally biased region" description="Polar residues" evidence="1">
    <location>
        <begin position="116"/>
        <end position="130"/>
    </location>
</feature>
<dbReference type="GeneID" id="54560593"/>
<feature type="region of interest" description="Disordered" evidence="1">
    <location>
        <begin position="90"/>
        <end position="212"/>
    </location>
</feature>
<dbReference type="Proteomes" id="UP000799537">
    <property type="component" value="Unassembled WGS sequence"/>
</dbReference>
<dbReference type="AlphaFoldDB" id="A0A6A6CH43"/>
<evidence type="ECO:0000313" key="2">
    <source>
        <dbReference type="EMBL" id="KAF2165262.1"/>
    </source>
</evidence>
<name>A0A6A6CH43_ZASCE</name>
<accession>A0A6A6CH43</accession>
<dbReference type="RefSeq" id="XP_033666151.1">
    <property type="nucleotide sequence ID" value="XM_033807321.1"/>
</dbReference>
<protein>
    <submittedName>
        <fullName evidence="2">Uncharacterized protein</fullName>
    </submittedName>
</protein>
<evidence type="ECO:0000313" key="3">
    <source>
        <dbReference type="Proteomes" id="UP000799537"/>
    </source>
</evidence>
<evidence type="ECO:0000256" key="1">
    <source>
        <dbReference type="SAM" id="MobiDB-lite"/>
    </source>
</evidence>
<gene>
    <name evidence="2" type="ORF">M409DRAFT_24645</name>
</gene>
<feature type="compositionally biased region" description="Low complexity" evidence="1">
    <location>
        <begin position="172"/>
        <end position="191"/>
    </location>
</feature>
<proteinExistence type="predicted"/>
<organism evidence="2 3">
    <name type="scientific">Zasmidium cellare ATCC 36951</name>
    <dbReference type="NCBI Taxonomy" id="1080233"/>
    <lineage>
        <taxon>Eukaryota</taxon>
        <taxon>Fungi</taxon>
        <taxon>Dikarya</taxon>
        <taxon>Ascomycota</taxon>
        <taxon>Pezizomycotina</taxon>
        <taxon>Dothideomycetes</taxon>
        <taxon>Dothideomycetidae</taxon>
        <taxon>Mycosphaerellales</taxon>
        <taxon>Mycosphaerellaceae</taxon>
        <taxon>Zasmidium</taxon>
    </lineage>
</organism>
<feature type="compositionally biased region" description="Low complexity" evidence="1">
    <location>
        <begin position="135"/>
        <end position="160"/>
    </location>
</feature>
<keyword evidence="3" id="KW-1185">Reference proteome</keyword>
<reference evidence="2" key="1">
    <citation type="journal article" date="2020" name="Stud. Mycol.">
        <title>101 Dothideomycetes genomes: a test case for predicting lifestyles and emergence of pathogens.</title>
        <authorList>
            <person name="Haridas S."/>
            <person name="Albert R."/>
            <person name="Binder M."/>
            <person name="Bloem J."/>
            <person name="Labutti K."/>
            <person name="Salamov A."/>
            <person name="Andreopoulos B."/>
            <person name="Baker S."/>
            <person name="Barry K."/>
            <person name="Bills G."/>
            <person name="Bluhm B."/>
            <person name="Cannon C."/>
            <person name="Castanera R."/>
            <person name="Culley D."/>
            <person name="Daum C."/>
            <person name="Ezra D."/>
            <person name="Gonzalez J."/>
            <person name="Henrissat B."/>
            <person name="Kuo A."/>
            <person name="Liang C."/>
            <person name="Lipzen A."/>
            <person name="Lutzoni F."/>
            <person name="Magnuson J."/>
            <person name="Mondo S."/>
            <person name="Nolan M."/>
            <person name="Ohm R."/>
            <person name="Pangilinan J."/>
            <person name="Park H.-J."/>
            <person name="Ramirez L."/>
            <person name="Alfaro M."/>
            <person name="Sun H."/>
            <person name="Tritt A."/>
            <person name="Yoshinaga Y."/>
            <person name="Zwiers L.-H."/>
            <person name="Turgeon B."/>
            <person name="Goodwin S."/>
            <person name="Spatafora J."/>
            <person name="Crous P."/>
            <person name="Grigoriev I."/>
        </authorList>
    </citation>
    <scope>NUCLEOTIDE SEQUENCE</scope>
    <source>
        <strain evidence="2">ATCC 36951</strain>
    </source>
</reference>